<evidence type="ECO:0000313" key="2">
    <source>
        <dbReference type="Proteomes" id="UP000027186"/>
    </source>
</evidence>
<proteinExistence type="predicted"/>
<accession>A0A060DCD8</accession>
<dbReference type="Proteomes" id="UP000027186">
    <property type="component" value="Chromosome"/>
</dbReference>
<sequence>MADALLDRAKGPRTKMLMDPLGFELGARCPFCQEDITDVPKKLHRRNDGDWGVRSCPDCGREVLTPAPDRSSYSVGLLSPADMKYLAARGAQGEGA</sequence>
<dbReference type="KEGG" id="abq:ABAZ39_07380"/>
<name>A0A060DCD8_9PROT</name>
<organism evidence="1 2">
    <name type="scientific">Azospirillum argentinense</name>
    <dbReference type="NCBI Taxonomy" id="2970906"/>
    <lineage>
        <taxon>Bacteria</taxon>
        <taxon>Pseudomonadati</taxon>
        <taxon>Pseudomonadota</taxon>
        <taxon>Alphaproteobacteria</taxon>
        <taxon>Rhodospirillales</taxon>
        <taxon>Azospirillaceae</taxon>
        <taxon>Azospirillum</taxon>
    </lineage>
</organism>
<dbReference type="EMBL" id="CP007793">
    <property type="protein sequence ID" value="AIB11821.1"/>
    <property type="molecule type" value="Genomic_DNA"/>
</dbReference>
<gene>
    <name evidence="1" type="ORF">ABAZ39_07380</name>
</gene>
<reference evidence="1 2" key="1">
    <citation type="journal article" date="2014" name="Genome Announc.">
        <title>Complete Genome Sequence of the Model Rhizosphere Strain Azospirillum brasilense Az39, Successfully Applied in Agriculture.</title>
        <authorList>
            <person name="Rivera D."/>
            <person name="Revale S."/>
            <person name="Molina R."/>
            <person name="Gualpa J."/>
            <person name="Puente M."/>
            <person name="Maroniche G."/>
            <person name="Paris G."/>
            <person name="Baker D."/>
            <person name="Clavijo B."/>
            <person name="McLay K."/>
            <person name="Spaepen S."/>
            <person name="Perticari A."/>
            <person name="Vazquez M."/>
            <person name="Wisniewski-Dye F."/>
            <person name="Watkins C."/>
            <person name="Martinez-Abarca F."/>
            <person name="Vanderleyden J."/>
            <person name="Cassan F."/>
        </authorList>
    </citation>
    <scope>NUCLEOTIDE SEQUENCE [LARGE SCALE GENOMIC DNA]</scope>
    <source>
        <strain evidence="1 2">Az39</strain>
    </source>
</reference>
<dbReference type="AlphaFoldDB" id="A0A060DCD8"/>
<protein>
    <submittedName>
        <fullName evidence="1">Uncharacterized protein</fullName>
    </submittedName>
</protein>
<dbReference type="RefSeq" id="WP_038528032.1">
    <property type="nucleotide sequence ID" value="NZ_CP007793.1"/>
</dbReference>
<evidence type="ECO:0000313" key="1">
    <source>
        <dbReference type="EMBL" id="AIB11821.1"/>
    </source>
</evidence>